<keyword evidence="5" id="KW-0732">Signal</keyword>
<dbReference type="Proteomes" id="UP000613266">
    <property type="component" value="Unassembled WGS sequence"/>
</dbReference>
<proteinExistence type="inferred from homology"/>
<evidence type="ECO:0000313" key="7">
    <source>
        <dbReference type="EMBL" id="MBH9576666.1"/>
    </source>
</evidence>
<protein>
    <submittedName>
        <fullName evidence="7">MBL fold metallo-hydrolase</fullName>
    </submittedName>
</protein>
<dbReference type="CDD" id="cd07720">
    <property type="entry name" value="OPHC2-like_MBL-fold"/>
    <property type="match status" value="1"/>
</dbReference>
<evidence type="ECO:0000256" key="4">
    <source>
        <dbReference type="ARBA" id="ARBA00022833"/>
    </source>
</evidence>
<dbReference type="InterPro" id="IPR001279">
    <property type="entry name" value="Metallo-B-lactamas"/>
</dbReference>
<dbReference type="SUPFAM" id="SSF56281">
    <property type="entry name" value="Metallo-hydrolase/oxidoreductase"/>
    <property type="match status" value="1"/>
</dbReference>
<evidence type="ECO:0000259" key="6">
    <source>
        <dbReference type="SMART" id="SM00849"/>
    </source>
</evidence>
<feature type="domain" description="Metallo-beta-lactamase" evidence="6">
    <location>
        <begin position="84"/>
        <end position="288"/>
    </location>
</feature>
<name>A0A931IZH4_9BURK</name>
<dbReference type="EMBL" id="JAEDAK010000004">
    <property type="protein sequence ID" value="MBH9576666.1"/>
    <property type="molecule type" value="Genomic_DNA"/>
</dbReference>
<evidence type="ECO:0000256" key="1">
    <source>
        <dbReference type="ARBA" id="ARBA00007749"/>
    </source>
</evidence>
<keyword evidence="3" id="KW-0378">Hydrolase</keyword>
<dbReference type="GO" id="GO:0016787">
    <property type="term" value="F:hydrolase activity"/>
    <property type="evidence" value="ECO:0007669"/>
    <property type="project" value="UniProtKB-KW"/>
</dbReference>
<dbReference type="SMART" id="SM00849">
    <property type="entry name" value="Lactamase_B"/>
    <property type="match status" value="1"/>
</dbReference>
<dbReference type="InterPro" id="IPR036866">
    <property type="entry name" value="RibonucZ/Hydroxyglut_hydro"/>
</dbReference>
<evidence type="ECO:0000256" key="5">
    <source>
        <dbReference type="SAM" id="SignalP"/>
    </source>
</evidence>
<dbReference type="RefSeq" id="WP_198110286.1">
    <property type="nucleotide sequence ID" value="NZ_JAEDAK010000004.1"/>
</dbReference>
<keyword evidence="4" id="KW-0862">Zinc</keyword>
<accession>A0A931IZH4</accession>
<keyword evidence="2" id="KW-0479">Metal-binding</keyword>
<evidence type="ECO:0000256" key="2">
    <source>
        <dbReference type="ARBA" id="ARBA00022723"/>
    </source>
</evidence>
<dbReference type="PANTHER" id="PTHR42978">
    <property type="entry name" value="QUORUM-QUENCHING LACTONASE YTNP-RELATED-RELATED"/>
    <property type="match status" value="1"/>
</dbReference>
<comment type="caution">
    <text evidence="7">The sequence shown here is derived from an EMBL/GenBank/DDBJ whole genome shotgun (WGS) entry which is preliminary data.</text>
</comment>
<evidence type="ECO:0000313" key="8">
    <source>
        <dbReference type="Proteomes" id="UP000613266"/>
    </source>
</evidence>
<feature type="chain" id="PRO_5037554506" evidence="5">
    <location>
        <begin position="23"/>
        <end position="314"/>
    </location>
</feature>
<comment type="similarity">
    <text evidence="1">Belongs to the metallo-beta-lactamase superfamily.</text>
</comment>
<feature type="signal peptide" evidence="5">
    <location>
        <begin position="1"/>
        <end position="22"/>
    </location>
</feature>
<keyword evidence="8" id="KW-1185">Reference proteome</keyword>
<dbReference type="GO" id="GO:0046872">
    <property type="term" value="F:metal ion binding"/>
    <property type="evidence" value="ECO:0007669"/>
    <property type="project" value="UniProtKB-KW"/>
</dbReference>
<gene>
    <name evidence="7" type="ORF">I7X39_07100</name>
</gene>
<dbReference type="Pfam" id="PF00753">
    <property type="entry name" value="Lactamase_B"/>
    <property type="match status" value="1"/>
</dbReference>
<sequence length="314" mass="33937">MRHSLAAFALALPLLGSTLAHAAPPQAGGQAPGWYRMKLGSFEVTSLYDGFFRLPVDKLLQTDDPTLVARRLQHHYLGLPLETSVNAFLVHTGEKLVLIDTGHAGQGGEATGRVLAHLKASGYSPEQVDEVYITHFHGDHLNGLVDKDGKPAYPNAVVRADQRESGFWLSDPAQAPQAARGGMANAQRVLKPYLDAGRFKPFDGATELVKGVRAVPAYGHTPGHSIYVVESGADKMVLWGDLMHVAAVQFAHPEVTIAFDSDQKAARPQREGQYKAAAEGGYYVGVTHVSFPGIGKLRADGKGYEWIPVNYPRP</sequence>
<dbReference type="Gene3D" id="3.60.15.10">
    <property type="entry name" value="Ribonuclease Z/Hydroxyacylglutathione hydrolase-like"/>
    <property type="match status" value="1"/>
</dbReference>
<reference evidence="7" key="1">
    <citation type="submission" date="2020-12" db="EMBL/GenBank/DDBJ databases">
        <title>The genome sequence of Inhella sp. 1Y17.</title>
        <authorList>
            <person name="Liu Y."/>
        </authorList>
    </citation>
    <scope>NUCLEOTIDE SEQUENCE</scope>
    <source>
        <strain evidence="7">1Y17</strain>
    </source>
</reference>
<dbReference type="PANTHER" id="PTHR42978:SF6">
    <property type="entry name" value="QUORUM-QUENCHING LACTONASE YTNP-RELATED"/>
    <property type="match status" value="1"/>
</dbReference>
<dbReference type="AlphaFoldDB" id="A0A931IZH4"/>
<organism evidence="7 8">
    <name type="scientific">Inhella proteolytica</name>
    <dbReference type="NCBI Taxonomy" id="2795029"/>
    <lineage>
        <taxon>Bacteria</taxon>
        <taxon>Pseudomonadati</taxon>
        <taxon>Pseudomonadota</taxon>
        <taxon>Betaproteobacteria</taxon>
        <taxon>Burkholderiales</taxon>
        <taxon>Sphaerotilaceae</taxon>
        <taxon>Inhella</taxon>
    </lineage>
</organism>
<dbReference type="InterPro" id="IPR051013">
    <property type="entry name" value="MBL_superfamily_lactonases"/>
</dbReference>
<evidence type="ECO:0000256" key="3">
    <source>
        <dbReference type="ARBA" id="ARBA00022801"/>
    </source>
</evidence>